<evidence type="ECO:0000313" key="3">
    <source>
        <dbReference type="Proteomes" id="UP001153076"/>
    </source>
</evidence>
<dbReference type="Pfam" id="PF07797">
    <property type="entry name" value="DUF1639"/>
    <property type="match status" value="1"/>
</dbReference>
<keyword evidence="3" id="KW-1185">Reference proteome</keyword>
<feature type="compositionally biased region" description="Low complexity" evidence="1">
    <location>
        <begin position="61"/>
        <end position="76"/>
    </location>
</feature>
<gene>
    <name evidence="2" type="ORF">Cgig2_027909</name>
</gene>
<dbReference type="EMBL" id="JAKOGI010000070">
    <property type="protein sequence ID" value="KAJ8445828.1"/>
    <property type="molecule type" value="Genomic_DNA"/>
</dbReference>
<dbReference type="Proteomes" id="UP001153076">
    <property type="component" value="Unassembled WGS sequence"/>
</dbReference>
<accession>A0A9Q1QKB1</accession>
<feature type="region of interest" description="Disordered" evidence="1">
    <location>
        <begin position="181"/>
        <end position="213"/>
    </location>
</feature>
<comment type="caution">
    <text evidence="2">The sequence shown here is derived from an EMBL/GenBank/DDBJ whole genome shotgun (WGS) entry which is preliminary data.</text>
</comment>
<dbReference type="PANTHER" id="PTHR33130">
    <property type="entry name" value="PUTATIVE (DUF1639)-RELATED"/>
    <property type="match status" value="1"/>
</dbReference>
<dbReference type="AlphaFoldDB" id="A0A9Q1QKB1"/>
<evidence type="ECO:0000256" key="1">
    <source>
        <dbReference type="SAM" id="MobiDB-lite"/>
    </source>
</evidence>
<reference evidence="2" key="1">
    <citation type="submission" date="2022-04" db="EMBL/GenBank/DDBJ databases">
        <title>Carnegiea gigantea Genome sequencing and assembly v2.</title>
        <authorList>
            <person name="Copetti D."/>
            <person name="Sanderson M.J."/>
            <person name="Burquez A."/>
            <person name="Wojciechowski M.F."/>
        </authorList>
    </citation>
    <scope>NUCLEOTIDE SEQUENCE</scope>
    <source>
        <strain evidence="2">SGP5-SGP5p</strain>
        <tissue evidence="2">Aerial part</tissue>
    </source>
</reference>
<feature type="region of interest" description="Disordered" evidence="1">
    <location>
        <begin position="53"/>
        <end position="78"/>
    </location>
</feature>
<proteinExistence type="predicted"/>
<organism evidence="2 3">
    <name type="scientific">Carnegiea gigantea</name>
    <dbReference type="NCBI Taxonomy" id="171969"/>
    <lineage>
        <taxon>Eukaryota</taxon>
        <taxon>Viridiplantae</taxon>
        <taxon>Streptophyta</taxon>
        <taxon>Embryophyta</taxon>
        <taxon>Tracheophyta</taxon>
        <taxon>Spermatophyta</taxon>
        <taxon>Magnoliopsida</taxon>
        <taxon>eudicotyledons</taxon>
        <taxon>Gunneridae</taxon>
        <taxon>Pentapetalae</taxon>
        <taxon>Caryophyllales</taxon>
        <taxon>Cactineae</taxon>
        <taxon>Cactaceae</taxon>
        <taxon>Cactoideae</taxon>
        <taxon>Echinocereeae</taxon>
        <taxon>Carnegiea</taxon>
    </lineage>
</organism>
<name>A0A9Q1QKB1_9CARY</name>
<dbReference type="InterPro" id="IPR012438">
    <property type="entry name" value="DUF1639"/>
</dbReference>
<sequence length="324" mass="35973">MFFRNSLREFSEVQFKEKSAISAPNQTLVETFGSNIHLCAGIRNSFQMEKDPVKHHLHPHNNNSGNTTTTTSSTSSSHREKQIIGESLIRAPPSTDFVLKWGSRKRLRCMKIQVKDAAAPVLRTTARVDRRVIRSDANNINAGGSGNYSSNGHLNLRQRAASPAQRILRNSDREAAMKGNQNYHQSNGVGVRGLASPERGERKGNGGAYQNHENIMINRTASSPEKGGSSSGGGADVVAWPPKFMIALTNKEKEEDFMAIKGSKLPQRPKKRAKFIQRTLNLVSPGGWLCDLTLERYEVREKKMTKKRPRGLKAMGNYVDSDSD</sequence>
<protein>
    <submittedName>
        <fullName evidence="2">Uncharacterized protein</fullName>
    </submittedName>
</protein>
<dbReference type="OrthoDB" id="2018605at2759"/>
<evidence type="ECO:0000313" key="2">
    <source>
        <dbReference type="EMBL" id="KAJ8445828.1"/>
    </source>
</evidence>
<dbReference type="PANTHER" id="PTHR33130:SF45">
    <property type="entry name" value="OS05G0541700 PROTEIN"/>
    <property type="match status" value="1"/>
</dbReference>